<gene>
    <name evidence="2" type="ORF">OsI_36993</name>
</gene>
<dbReference type="SUPFAM" id="SSF52047">
    <property type="entry name" value="RNI-like"/>
    <property type="match status" value="1"/>
</dbReference>
<dbReference type="InterPro" id="IPR056789">
    <property type="entry name" value="LRR_R13L1-DRL21"/>
</dbReference>
<dbReference type="EMBL" id="CM000136">
    <property type="protein sequence ID" value="EEC68618.1"/>
    <property type="molecule type" value="Genomic_DNA"/>
</dbReference>
<evidence type="ECO:0000259" key="1">
    <source>
        <dbReference type="Pfam" id="PF25019"/>
    </source>
</evidence>
<dbReference type="Gene3D" id="3.80.10.10">
    <property type="entry name" value="Ribonuclease Inhibitor"/>
    <property type="match status" value="2"/>
</dbReference>
<dbReference type="PANTHER" id="PTHR47186">
    <property type="entry name" value="LEUCINE-RICH REPEAT-CONTAINING PROTEIN 57"/>
    <property type="match status" value="1"/>
</dbReference>
<keyword evidence="3" id="KW-1185">Reference proteome</keyword>
<dbReference type="OMA" id="WISMEMS"/>
<reference evidence="2 3" key="1">
    <citation type="journal article" date="2005" name="PLoS Biol.">
        <title>The genomes of Oryza sativa: a history of duplications.</title>
        <authorList>
            <person name="Yu J."/>
            <person name="Wang J."/>
            <person name="Lin W."/>
            <person name="Li S."/>
            <person name="Li H."/>
            <person name="Zhou J."/>
            <person name="Ni P."/>
            <person name="Dong W."/>
            <person name="Hu S."/>
            <person name="Zeng C."/>
            <person name="Zhang J."/>
            <person name="Zhang Y."/>
            <person name="Li R."/>
            <person name="Xu Z."/>
            <person name="Li S."/>
            <person name="Li X."/>
            <person name="Zheng H."/>
            <person name="Cong L."/>
            <person name="Lin L."/>
            <person name="Yin J."/>
            <person name="Geng J."/>
            <person name="Li G."/>
            <person name="Shi J."/>
            <person name="Liu J."/>
            <person name="Lv H."/>
            <person name="Li J."/>
            <person name="Wang J."/>
            <person name="Deng Y."/>
            <person name="Ran L."/>
            <person name="Shi X."/>
            <person name="Wang X."/>
            <person name="Wu Q."/>
            <person name="Li C."/>
            <person name="Ren X."/>
            <person name="Wang J."/>
            <person name="Wang X."/>
            <person name="Li D."/>
            <person name="Liu D."/>
            <person name="Zhang X."/>
            <person name="Ji Z."/>
            <person name="Zhao W."/>
            <person name="Sun Y."/>
            <person name="Zhang Z."/>
            <person name="Bao J."/>
            <person name="Han Y."/>
            <person name="Dong L."/>
            <person name="Ji J."/>
            <person name="Chen P."/>
            <person name="Wu S."/>
            <person name="Liu J."/>
            <person name="Xiao Y."/>
            <person name="Bu D."/>
            <person name="Tan J."/>
            <person name="Yang L."/>
            <person name="Ye C."/>
            <person name="Zhang J."/>
            <person name="Xu J."/>
            <person name="Zhou Y."/>
            <person name="Yu Y."/>
            <person name="Zhang B."/>
            <person name="Zhuang S."/>
            <person name="Wei H."/>
            <person name="Liu B."/>
            <person name="Lei M."/>
            <person name="Yu H."/>
            <person name="Li Y."/>
            <person name="Xu H."/>
            <person name="Wei S."/>
            <person name="He X."/>
            <person name="Fang L."/>
            <person name="Zhang Z."/>
            <person name="Zhang Y."/>
            <person name="Huang X."/>
            <person name="Su Z."/>
            <person name="Tong W."/>
            <person name="Li J."/>
            <person name="Tong Z."/>
            <person name="Li S."/>
            <person name="Ye J."/>
            <person name="Wang L."/>
            <person name="Fang L."/>
            <person name="Lei T."/>
            <person name="Chen C."/>
            <person name="Chen H."/>
            <person name="Xu Z."/>
            <person name="Li H."/>
            <person name="Huang H."/>
            <person name="Zhang F."/>
            <person name="Xu H."/>
            <person name="Li N."/>
            <person name="Zhao C."/>
            <person name="Li S."/>
            <person name="Dong L."/>
            <person name="Huang Y."/>
            <person name="Li L."/>
            <person name="Xi Y."/>
            <person name="Qi Q."/>
            <person name="Li W."/>
            <person name="Zhang B."/>
            <person name="Hu W."/>
            <person name="Zhang Y."/>
            <person name="Tian X."/>
            <person name="Jiao Y."/>
            <person name="Liang X."/>
            <person name="Jin J."/>
            <person name="Gao L."/>
            <person name="Zheng W."/>
            <person name="Hao B."/>
            <person name="Liu S."/>
            <person name="Wang W."/>
            <person name="Yuan L."/>
            <person name="Cao M."/>
            <person name="McDermott J."/>
            <person name="Samudrala R."/>
            <person name="Wang J."/>
            <person name="Wong G.K."/>
            <person name="Yang H."/>
        </authorList>
    </citation>
    <scope>NUCLEOTIDE SEQUENCE [LARGE SCALE GENOMIC DNA]</scope>
    <source>
        <strain evidence="3">cv. 93-11</strain>
    </source>
</reference>
<dbReference type="STRING" id="39946.B8BII3"/>
<name>B8BII3_ORYSI</name>
<dbReference type="Proteomes" id="UP000007015">
    <property type="component" value="Chromosome 11"/>
</dbReference>
<dbReference type="AlphaFoldDB" id="B8BII3"/>
<dbReference type="HOGENOM" id="CLU_000837_34_0_1"/>
<dbReference type="Pfam" id="PF25019">
    <property type="entry name" value="LRR_R13L1-DRL21"/>
    <property type="match status" value="1"/>
</dbReference>
<dbReference type="PANTHER" id="PTHR47186:SF51">
    <property type="entry name" value="NB-ARC DOMAIN-CONTAINING PROTEIN"/>
    <property type="match status" value="1"/>
</dbReference>
<proteinExistence type="predicted"/>
<protein>
    <recommendedName>
        <fullName evidence="1">R13L1/DRL21-like LRR repeat region domain-containing protein</fullName>
    </recommendedName>
</protein>
<feature type="domain" description="R13L1/DRL21-like LRR repeat region" evidence="1">
    <location>
        <begin position="2"/>
        <end position="67"/>
    </location>
</feature>
<organism evidence="2 3">
    <name type="scientific">Oryza sativa subsp. indica</name>
    <name type="common">Rice</name>
    <dbReference type="NCBI Taxonomy" id="39946"/>
    <lineage>
        <taxon>Eukaryota</taxon>
        <taxon>Viridiplantae</taxon>
        <taxon>Streptophyta</taxon>
        <taxon>Embryophyta</taxon>
        <taxon>Tracheophyta</taxon>
        <taxon>Spermatophyta</taxon>
        <taxon>Magnoliopsida</taxon>
        <taxon>Liliopsida</taxon>
        <taxon>Poales</taxon>
        <taxon>Poaceae</taxon>
        <taxon>BOP clade</taxon>
        <taxon>Oryzoideae</taxon>
        <taxon>Oryzeae</taxon>
        <taxon>Oryzinae</taxon>
        <taxon>Oryza</taxon>
        <taxon>Oryza sativa</taxon>
    </lineage>
</organism>
<dbReference type="Gramene" id="BGIOSGA033555-TA">
    <property type="protein sequence ID" value="BGIOSGA033555-PA"/>
    <property type="gene ID" value="BGIOSGA033555"/>
</dbReference>
<evidence type="ECO:0000313" key="3">
    <source>
        <dbReference type="Proteomes" id="UP000007015"/>
    </source>
</evidence>
<evidence type="ECO:0000313" key="2">
    <source>
        <dbReference type="EMBL" id="EEC68618.1"/>
    </source>
</evidence>
<dbReference type="InterPro" id="IPR032675">
    <property type="entry name" value="LRR_dom_sf"/>
</dbReference>
<sequence>MIFEQLSPPRNLEDLMIVSFFGRKFPTWLSTSQLSSLTYLKLIDCKSCLQLPPIGQIPNLKYLGIKGASAITKIGPEFVGSWEGNLTSTETIAFPKLELLIIEDMPNWEEWSFVEEEEEVQEEEAAAAAKEGGEDGTFASKQKGEEALFPTPRSSWLLPCLTRLELDDCPKLRALPPQLGQQATILKELDIRDAKCLKTVEDLPFLSGHLLVEACEGLERISNLPQVRELFVNRCLNLRHVEELGGLEQLLLDEGMQGISQLWISMEMSMSWRSSSGSETQLI</sequence>
<accession>B8BII3</accession>